<feature type="transmembrane region" description="Helical" evidence="7">
    <location>
        <begin position="204"/>
        <end position="221"/>
    </location>
</feature>
<evidence type="ECO:0000256" key="6">
    <source>
        <dbReference type="ARBA" id="ARBA00023136"/>
    </source>
</evidence>
<dbReference type="Gene3D" id="1.20.1720.10">
    <property type="entry name" value="Multidrug resistance protein D"/>
    <property type="match status" value="1"/>
</dbReference>
<keyword evidence="3" id="KW-1003">Cell membrane</keyword>
<sequence>MELTTETPQRATTRTWVGLAVLVLPMLLIAIDGMVLIFALADITAELKPSGTQQLWMLDIYALMLAGLLITMSSLGDRFGRRRVLLIGAVFFAIASVLGALSTAPWMLIAARALLGISGAMIMPGTLSLIRNMFADRDQRRTAMAVWSAMGALGAAAGPIVGGWIIEVFSWHAAFLMNIPVMVLLLALAPFLVPESRNPNPGRIDVPSILFSLTGMISFVYGVKTFAEGKDPGVAFLTFFAGLVLLVLFVIRQLRMPVPVINVRLFRVRAFTGAVITDLLSVFSLVGAMFALTQFLQLVLGLSVISSALWMLPQAAVSACAGFIAAALVKRFPTALIVALGGLITAGGFAMLLRLTPDTPPWMIAITLCLVGLGAGVGMTLTNDLIMSSVRPEQAGQAAAISETAYELGTAFGTAILGSVLLGFYRRGLAEAAPAGLPATVLEGAKETLAAALVYAQQLPGEIGAALASAAVDSFTSALAWTGGIAAVILFAVAIFAGIMLRGVSAQADLAEVEH</sequence>
<feature type="domain" description="Major facilitator superfamily (MFS) profile" evidence="8">
    <location>
        <begin position="18"/>
        <end position="462"/>
    </location>
</feature>
<feature type="transmembrane region" description="Helical" evidence="7">
    <location>
        <begin position="271"/>
        <end position="296"/>
    </location>
</feature>
<gene>
    <name evidence="9" type="ORF">CGZ94_12995</name>
</gene>
<dbReference type="PANTHER" id="PTHR42718:SF47">
    <property type="entry name" value="METHYL VIOLOGEN RESISTANCE PROTEIN SMVA"/>
    <property type="match status" value="1"/>
</dbReference>
<feature type="transmembrane region" description="Helical" evidence="7">
    <location>
        <begin position="172"/>
        <end position="192"/>
    </location>
</feature>
<feature type="transmembrane region" description="Helical" evidence="7">
    <location>
        <begin position="53"/>
        <end position="72"/>
    </location>
</feature>
<name>A0A255GA60_9ACTN</name>
<dbReference type="RefSeq" id="WP_094405892.1">
    <property type="nucleotide sequence ID" value="NZ_NMVO01000014.1"/>
</dbReference>
<dbReference type="OrthoDB" id="7375466at2"/>
<evidence type="ECO:0000313" key="10">
    <source>
        <dbReference type="Proteomes" id="UP000215896"/>
    </source>
</evidence>
<organism evidence="9 10">
    <name type="scientific">Enemella evansiae</name>
    <dbReference type="NCBI Taxonomy" id="2016499"/>
    <lineage>
        <taxon>Bacteria</taxon>
        <taxon>Bacillati</taxon>
        <taxon>Actinomycetota</taxon>
        <taxon>Actinomycetes</taxon>
        <taxon>Propionibacteriales</taxon>
        <taxon>Propionibacteriaceae</taxon>
        <taxon>Enemella</taxon>
    </lineage>
</organism>
<feature type="transmembrane region" description="Helical" evidence="7">
    <location>
        <begin position="16"/>
        <end position="41"/>
    </location>
</feature>
<keyword evidence="4 7" id="KW-0812">Transmembrane</keyword>
<dbReference type="Gene3D" id="1.20.1250.20">
    <property type="entry name" value="MFS general substrate transporter like domains"/>
    <property type="match status" value="1"/>
</dbReference>
<keyword evidence="5 7" id="KW-1133">Transmembrane helix</keyword>
<feature type="transmembrane region" description="Helical" evidence="7">
    <location>
        <begin position="142"/>
        <end position="166"/>
    </location>
</feature>
<dbReference type="CDD" id="cd17321">
    <property type="entry name" value="MFS_MMR_MDR_like"/>
    <property type="match status" value="1"/>
</dbReference>
<evidence type="ECO:0000256" key="2">
    <source>
        <dbReference type="ARBA" id="ARBA00022448"/>
    </source>
</evidence>
<evidence type="ECO:0000313" key="9">
    <source>
        <dbReference type="EMBL" id="OYO12810.1"/>
    </source>
</evidence>
<keyword evidence="2" id="KW-0813">Transport</keyword>
<dbReference type="InterPro" id="IPR020846">
    <property type="entry name" value="MFS_dom"/>
</dbReference>
<reference evidence="9 10" key="1">
    <citation type="submission" date="2017-07" db="EMBL/GenBank/DDBJ databases">
        <title>Draft whole genome sequences of clinical Proprionibacteriaceae strains.</title>
        <authorList>
            <person name="Bernier A.-M."/>
            <person name="Bernard K."/>
            <person name="Domingo M.-C."/>
        </authorList>
    </citation>
    <scope>NUCLEOTIDE SEQUENCE [LARGE SCALE GENOMIC DNA]</scope>
    <source>
        <strain evidence="9 10">NML 030167</strain>
    </source>
</reference>
<dbReference type="InterPro" id="IPR036259">
    <property type="entry name" value="MFS_trans_sf"/>
</dbReference>
<evidence type="ECO:0000256" key="5">
    <source>
        <dbReference type="ARBA" id="ARBA00022989"/>
    </source>
</evidence>
<evidence type="ECO:0000259" key="8">
    <source>
        <dbReference type="PROSITE" id="PS50850"/>
    </source>
</evidence>
<feature type="transmembrane region" description="Helical" evidence="7">
    <location>
        <begin position="362"/>
        <end position="383"/>
    </location>
</feature>
<evidence type="ECO:0000256" key="3">
    <source>
        <dbReference type="ARBA" id="ARBA00022475"/>
    </source>
</evidence>
<comment type="caution">
    <text evidence="9">The sequence shown here is derived from an EMBL/GenBank/DDBJ whole genome shotgun (WGS) entry which is preliminary data.</text>
</comment>
<accession>A0A255GA60</accession>
<feature type="transmembrane region" description="Helical" evidence="7">
    <location>
        <begin position="233"/>
        <end position="251"/>
    </location>
</feature>
<feature type="transmembrane region" description="Helical" evidence="7">
    <location>
        <begin position="308"/>
        <end position="329"/>
    </location>
</feature>
<protein>
    <submittedName>
        <fullName evidence="9">MFS transporter</fullName>
    </submittedName>
</protein>
<dbReference type="Proteomes" id="UP000215896">
    <property type="component" value="Unassembled WGS sequence"/>
</dbReference>
<feature type="transmembrane region" description="Helical" evidence="7">
    <location>
        <begin position="478"/>
        <end position="501"/>
    </location>
</feature>
<dbReference type="EMBL" id="NMVO01000014">
    <property type="protein sequence ID" value="OYO12810.1"/>
    <property type="molecule type" value="Genomic_DNA"/>
</dbReference>
<dbReference type="GO" id="GO:0005886">
    <property type="term" value="C:plasma membrane"/>
    <property type="evidence" value="ECO:0007669"/>
    <property type="project" value="UniProtKB-SubCell"/>
</dbReference>
<feature type="transmembrane region" description="Helical" evidence="7">
    <location>
        <begin position="109"/>
        <end position="130"/>
    </location>
</feature>
<dbReference type="AlphaFoldDB" id="A0A255GA60"/>
<dbReference type="GO" id="GO:0022857">
    <property type="term" value="F:transmembrane transporter activity"/>
    <property type="evidence" value="ECO:0007669"/>
    <property type="project" value="InterPro"/>
</dbReference>
<keyword evidence="10" id="KW-1185">Reference proteome</keyword>
<evidence type="ECO:0000256" key="1">
    <source>
        <dbReference type="ARBA" id="ARBA00004651"/>
    </source>
</evidence>
<dbReference type="SUPFAM" id="SSF103473">
    <property type="entry name" value="MFS general substrate transporter"/>
    <property type="match status" value="1"/>
</dbReference>
<feature type="transmembrane region" description="Helical" evidence="7">
    <location>
        <begin position="336"/>
        <end position="356"/>
    </location>
</feature>
<dbReference type="PANTHER" id="PTHR42718">
    <property type="entry name" value="MAJOR FACILITATOR SUPERFAMILY MULTIDRUG TRANSPORTER MFSC"/>
    <property type="match status" value="1"/>
</dbReference>
<evidence type="ECO:0000256" key="7">
    <source>
        <dbReference type="SAM" id="Phobius"/>
    </source>
</evidence>
<comment type="subcellular location">
    <subcellularLocation>
        <location evidence="1">Cell membrane</location>
        <topology evidence="1">Multi-pass membrane protein</topology>
    </subcellularLocation>
</comment>
<proteinExistence type="predicted"/>
<evidence type="ECO:0000256" key="4">
    <source>
        <dbReference type="ARBA" id="ARBA00022692"/>
    </source>
</evidence>
<dbReference type="Pfam" id="PF07690">
    <property type="entry name" value="MFS_1"/>
    <property type="match status" value="1"/>
</dbReference>
<dbReference type="PROSITE" id="PS50850">
    <property type="entry name" value="MFS"/>
    <property type="match status" value="1"/>
</dbReference>
<feature type="transmembrane region" description="Helical" evidence="7">
    <location>
        <begin position="84"/>
        <end position="103"/>
    </location>
</feature>
<keyword evidence="6 7" id="KW-0472">Membrane</keyword>
<dbReference type="InterPro" id="IPR011701">
    <property type="entry name" value="MFS"/>
</dbReference>